<gene>
    <name evidence="2" type="ORF">B296_00033193</name>
</gene>
<sequence>MLHFLHRRRCFSLPNRIDGAPISRQQHSASPTTVTATSHAAIPTTTLVIPYRSTLPPLPSCCCTFPPCCQHLKQEGTSPLPSSLSIAASLAYYRIVPSPSAIATTPPCRRCCLLLQCIVASLQPPSRITSPSLLPSISRLRSRSESPNKTQHGESSNLKGSQSEKSDHGHDTEYSCMRVEFP</sequence>
<feature type="region of interest" description="Disordered" evidence="1">
    <location>
        <begin position="139"/>
        <end position="174"/>
    </location>
</feature>
<protein>
    <submittedName>
        <fullName evidence="2">Uncharacterized protein</fullName>
    </submittedName>
</protein>
<reference evidence="2 3" key="1">
    <citation type="journal article" date="2014" name="Agronomy (Basel)">
        <title>A Draft Genome Sequence for Ensete ventricosum, the Drought-Tolerant Tree Against Hunger.</title>
        <authorList>
            <person name="Harrison J."/>
            <person name="Moore K.A."/>
            <person name="Paszkiewicz K."/>
            <person name="Jones T."/>
            <person name="Grant M."/>
            <person name="Ambacheew D."/>
            <person name="Muzemil S."/>
            <person name="Studholme D.J."/>
        </authorList>
    </citation>
    <scope>NUCLEOTIDE SEQUENCE [LARGE SCALE GENOMIC DNA]</scope>
</reference>
<proteinExistence type="predicted"/>
<evidence type="ECO:0000256" key="1">
    <source>
        <dbReference type="SAM" id="MobiDB-lite"/>
    </source>
</evidence>
<evidence type="ECO:0000313" key="3">
    <source>
        <dbReference type="Proteomes" id="UP000287651"/>
    </source>
</evidence>
<comment type="caution">
    <text evidence="2">The sequence shown here is derived from an EMBL/GenBank/DDBJ whole genome shotgun (WGS) entry which is preliminary data.</text>
</comment>
<feature type="compositionally biased region" description="Basic and acidic residues" evidence="1">
    <location>
        <begin position="162"/>
        <end position="173"/>
    </location>
</feature>
<feature type="compositionally biased region" description="Polar residues" evidence="1">
    <location>
        <begin position="148"/>
        <end position="161"/>
    </location>
</feature>
<dbReference type="AlphaFoldDB" id="A0A426ZSR2"/>
<dbReference type="EMBL" id="AMZH03005173">
    <property type="protein sequence ID" value="RRT67072.1"/>
    <property type="molecule type" value="Genomic_DNA"/>
</dbReference>
<dbReference type="Proteomes" id="UP000287651">
    <property type="component" value="Unassembled WGS sequence"/>
</dbReference>
<evidence type="ECO:0000313" key="2">
    <source>
        <dbReference type="EMBL" id="RRT67072.1"/>
    </source>
</evidence>
<name>A0A426ZSR2_ENSVE</name>
<accession>A0A426ZSR2</accession>
<organism evidence="2 3">
    <name type="scientific">Ensete ventricosum</name>
    <name type="common">Abyssinian banana</name>
    <name type="synonym">Musa ensete</name>
    <dbReference type="NCBI Taxonomy" id="4639"/>
    <lineage>
        <taxon>Eukaryota</taxon>
        <taxon>Viridiplantae</taxon>
        <taxon>Streptophyta</taxon>
        <taxon>Embryophyta</taxon>
        <taxon>Tracheophyta</taxon>
        <taxon>Spermatophyta</taxon>
        <taxon>Magnoliopsida</taxon>
        <taxon>Liliopsida</taxon>
        <taxon>Zingiberales</taxon>
        <taxon>Musaceae</taxon>
        <taxon>Ensete</taxon>
    </lineage>
</organism>